<proteinExistence type="predicted"/>
<evidence type="ECO:0000313" key="1">
    <source>
        <dbReference type="EMBL" id="ANH51681.1"/>
    </source>
</evidence>
<dbReference type="EMBL" id="KU886223">
    <property type="protein sequence ID" value="ANH51681.1"/>
    <property type="molecule type" value="Genomic_DNA"/>
</dbReference>
<protein>
    <submittedName>
        <fullName evidence="1">Uncharacterized protein</fullName>
    </submittedName>
</protein>
<accession>A0A173GDB3</accession>
<name>A0A173GDB3_9CAUD</name>
<organism evidence="1 2">
    <name type="scientific">Erwinia phage vB_EamM_Simmy50</name>
    <dbReference type="NCBI Taxonomy" id="1815988"/>
    <lineage>
        <taxon>Viruses</taxon>
        <taxon>Duplodnaviria</taxon>
        <taxon>Heunggongvirae</taxon>
        <taxon>Uroviricota</taxon>
        <taxon>Caudoviricetes</taxon>
        <taxon>Chimalliviridae</taxon>
        <taxon>Agricanvirus</taxon>
        <taxon>Agricanvirus simmy50</taxon>
    </lineage>
</organism>
<dbReference type="Proteomes" id="UP000222975">
    <property type="component" value="Segment"/>
</dbReference>
<reference evidence="2" key="1">
    <citation type="submission" date="2016-03" db="EMBL/GenBank/DDBJ databases">
        <authorList>
            <person name="Sharma R."/>
            <person name="Simister A.R."/>
            <person name="Berg J.A."/>
            <person name="Jensen G.L."/>
            <person name="Keele B.R."/>
            <person name="Ward M.E.H."/>
            <person name="Breakwell D.P."/>
            <person name="Hope S."/>
            <person name="Grose J.H."/>
        </authorList>
    </citation>
    <scope>NUCLEOTIDE SEQUENCE [LARGE SCALE GENOMIC DNA]</scope>
</reference>
<sequence>MQLAVLEFTPIMQDIQTTLTTMSNMVVNHVQITQAVCAGFPVKASSASELDVLISNTPGYLSQQDIEKVHLCGELIFDFLVQQLQPYAVPRLLRYGCPGFFQTQGYVLMSQYHDDAFFKEFVNIQANITTQQLPIRKLMTLEQVVESSEMRIAELNAMQLSGDNSVEVHRQIARHQNYLDRCSGEMAKIRIKQ</sequence>
<evidence type="ECO:0000313" key="2">
    <source>
        <dbReference type="Proteomes" id="UP000222975"/>
    </source>
</evidence>
<keyword evidence="2" id="KW-1185">Reference proteome</keyword>
<gene>
    <name evidence="1" type="ORF">SIMMY50_222</name>
</gene>